<dbReference type="GO" id="GO:0071897">
    <property type="term" value="P:DNA biosynthetic process"/>
    <property type="evidence" value="ECO:0007669"/>
    <property type="project" value="UniProtKB-ARBA"/>
</dbReference>
<keyword evidence="2" id="KW-1185">Reference proteome</keyword>
<name>A0AAE1G9G9_PETCI</name>
<dbReference type="InterPro" id="IPR043502">
    <property type="entry name" value="DNA/RNA_pol_sf"/>
</dbReference>
<sequence>MQYQMLPRRRIGSNEWCSPVTLQPKSDGTAHFCIGFREVNTLKEADTYPLPRLEDCIDHVGAAKSWQVLLTN</sequence>
<accession>A0AAE1G9G9</accession>
<dbReference type="Gene3D" id="3.30.70.270">
    <property type="match status" value="1"/>
</dbReference>
<dbReference type="SUPFAM" id="SSF56672">
    <property type="entry name" value="DNA/RNA polymerases"/>
    <property type="match status" value="1"/>
</dbReference>
<gene>
    <name evidence="1" type="ORF">Pcinc_008190</name>
</gene>
<reference evidence="1" key="1">
    <citation type="submission" date="2023-10" db="EMBL/GenBank/DDBJ databases">
        <title>Genome assemblies of two species of porcelain crab, Petrolisthes cinctipes and Petrolisthes manimaculis (Anomura: Porcellanidae).</title>
        <authorList>
            <person name="Angst P."/>
        </authorList>
    </citation>
    <scope>NUCLEOTIDE SEQUENCE</scope>
    <source>
        <strain evidence="1">PB745_01</strain>
        <tissue evidence="1">Gill</tissue>
    </source>
</reference>
<comment type="caution">
    <text evidence="1">The sequence shown here is derived from an EMBL/GenBank/DDBJ whole genome shotgun (WGS) entry which is preliminary data.</text>
</comment>
<protein>
    <submittedName>
        <fullName evidence="1">Uncharacterized protein</fullName>
    </submittedName>
</protein>
<dbReference type="Gene3D" id="3.10.10.10">
    <property type="entry name" value="HIV Type 1 Reverse Transcriptase, subunit A, domain 1"/>
    <property type="match status" value="1"/>
</dbReference>
<proteinExistence type="predicted"/>
<dbReference type="Proteomes" id="UP001286313">
    <property type="component" value="Unassembled WGS sequence"/>
</dbReference>
<dbReference type="EMBL" id="JAWQEG010000616">
    <property type="protein sequence ID" value="KAK3887705.1"/>
    <property type="molecule type" value="Genomic_DNA"/>
</dbReference>
<dbReference type="InterPro" id="IPR043128">
    <property type="entry name" value="Rev_trsase/Diguanyl_cyclase"/>
</dbReference>
<organism evidence="1 2">
    <name type="scientific">Petrolisthes cinctipes</name>
    <name type="common">Flat porcelain crab</name>
    <dbReference type="NCBI Taxonomy" id="88211"/>
    <lineage>
        <taxon>Eukaryota</taxon>
        <taxon>Metazoa</taxon>
        <taxon>Ecdysozoa</taxon>
        <taxon>Arthropoda</taxon>
        <taxon>Crustacea</taxon>
        <taxon>Multicrustacea</taxon>
        <taxon>Malacostraca</taxon>
        <taxon>Eumalacostraca</taxon>
        <taxon>Eucarida</taxon>
        <taxon>Decapoda</taxon>
        <taxon>Pleocyemata</taxon>
        <taxon>Anomura</taxon>
        <taxon>Galatheoidea</taxon>
        <taxon>Porcellanidae</taxon>
        <taxon>Petrolisthes</taxon>
    </lineage>
</organism>
<evidence type="ECO:0000313" key="1">
    <source>
        <dbReference type="EMBL" id="KAK3887705.1"/>
    </source>
</evidence>
<evidence type="ECO:0000313" key="2">
    <source>
        <dbReference type="Proteomes" id="UP001286313"/>
    </source>
</evidence>
<dbReference type="AlphaFoldDB" id="A0AAE1G9G9"/>